<dbReference type="InterPro" id="IPR043519">
    <property type="entry name" value="NT_sf"/>
</dbReference>
<dbReference type="EMBL" id="QUNO01000005">
    <property type="protein sequence ID" value="REH48145.1"/>
    <property type="molecule type" value="Genomic_DNA"/>
</dbReference>
<keyword evidence="2" id="KW-1185">Reference proteome</keyword>
<accession>A0A3E0HQ53</accession>
<name>A0A3E0HQ53_9PSEU</name>
<dbReference type="RefSeq" id="WP_116174963.1">
    <property type="nucleotide sequence ID" value="NZ_CP144375.1"/>
</dbReference>
<proteinExistence type="predicted"/>
<dbReference type="PANTHER" id="PTHR34822">
    <property type="entry name" value="GRPB DOMAIN PROTEIN (AFU_ORTHOLOGUE AFUA_1G01530)"/>
    <property type="match status" value="1"/>
</dbReference>
<dbReference type="Gene3D" id="3.30.460.10">
    <property type="entry name" value="Beta Polymerase, domain 2"/>
    <property type="match status" value="1"/>
</dbReference>
<dbReference type="OrthoDB" id="9799092at2"/>
<dbReference type="InterPro" id="IPR007344">
    <property type="entry name" value="GrpB/CoaE"/>
</dbReference>
<protein>
    <submittedName>
        <fullName evidence="1">GrpB-like predicted nucleotidyltransferase (UPF0157 family)</fullName>
    </submittedName>
</protein>
<reference evidence="1 2" key="1">
    <citation type="submission" date="2018-08" db="EMBL/GenBank/DDBJ databases">
        <title>Genomic Encyclopedia of Archaeal and Bacterial Type Strains, Phase II (KMG-II): from individual species to whole genera.</title>
        <authorList>
            <person name="Goeker M."/>
        </authorList>
    </citation>
    <scope>NUCLEOTIDE SEQUENCE [LARGE SCALE GENOMIC DNA]</scope>
    <source>
        <strain evidence="1 2">DSM 45791</strain>
    </source>
</reference>
<organism evidence="1 2">
    <name type="scientific">Kutzneria buriramensis</name>
    <dbReference type="NCBI Taxonomy" id="1045776"/>
    <lineage>
        <taxon>Bacteria</taxon>
        <taxon>Bacillati</taxon>
        <taxon>Actinomycetota</taxon>
        <taxon>Actinomycetes</taxon>
        <taxon>Pseudonocardiales</taxon>
        <taxon>Pseudonocardiaceae</taxon>
        <taxon>Kutzneria</taxon>
    </lineage>
</organism>
<sequence>MTVTIVDYDPRWPDVFAAQRDAILELAGDLILAFEHGGSTAVPGLAAKPVIDMLTAVRSVEDEGKALVDVVRSLGYQEIDTGMSGRSMCARDENGVRAQHLHILPIERWELLNERLLRDWLLTHPADRDRYAAIKREFAAQHDSAAYTRAKTPFVQEIVDAARAARGLPSVPVWED</sequence>
<dbReference type="SUPFAM" id="SSF81301">
    <property type="entry name" value="Nucleotidyltransferase"/>
    <property type="match status" value="1"/>
</dbReference>
<evidence type="ECO:0000313" key="1">
    <source>
        <dbReference type="EMBL" id="REH48145.1"/>
    </source>
</evidence>
<dbReference type="Pfam" id="PF04229">
    <property type="entry name" value="GrpB"/>
    <property type="match status" value="1"/>
</dbReference>
<keyword evidence="1" id="KW-0808">Transferase</keyword>
<evidence type="ECO:0000313" key="2">
    <source>
        <dbReference type="Proteomes" id="UP000256269"/>
    </source>
</evidence>
<dbReference type="GO" id="GO:0016740">
    <property type="term" value="F:transferase activity"/>
    <property type="evidence" value="ECO:0007669"/>
    <property type="project" value="UniProtKB-KW"/>
</dbReference>
<comment type="caution">
    <text evidence="1">The sequence shown here is derived from an EMBL/GenBank/DDBJ whole genome shotgun (WGS) entry which is preliminary data.</text>
</comment>
<dbReference type="PANTHER" id="PTHR34822:SF1">
    <property type="entry name" value="GRPB FAMILY PROTEIN"/>
    <property type="match status" value="1"/>
</dbReference>
<dbReference type="Proteomes" id="UP000256269">
    <property type="component" value="Unassembled WGS sequence"/>
</dbReference>
<dbReference type="AlphaFoldDB" id="A0A3E0HQ53"/>
<gene>
    <name evidence="1" type="ORF">BCF44_1053</name>
</gene>